<dbReference type="CDD" id="cd24034">
    <property type="entry name" value="ASKHA_NBD_O66634-like_rpt1"/>
    <property type="match status" value="1"/>
</dbReference>
<dbReference type="InterPro" id="IPR051805">
    <property type="entry name" value="Dehydratase_Activator_Redct"/>
</dbReference>
<evidence type="ECO:0000259" key="5">
    <source>
        <dbReference type="Pfam" id="PF01869"/>
    </source>
</evidence>
<dbReference type="CDD" id="cd24035">
    <property type="entry name" value="ASKHA_NBD_O66634-like_rpt2"/>
    <property type="match status" value="1"/>
</dbReference>
<name>A0ABS1TPD7_9BACI</name>
<dbReference type="Proteomes" id="UP000623967">
    <property type="component" value="Unassembled WGS sequence"/>
</dbReference>
<dbReference type="SUPFAM" id="SSF53067">
    <property type="entry name" value="Actin-like ATPase domain"/>
    <property type="match status" value="2"/>
</dbReference>
<dbReference type="Pfam" id="PF09989">
    <property type="entry name" value="DUF2229"/>
    <property type="match status" value="1"/>
</dbReference>
<organism evidence="7 8">
    <name type="scientific">Neobacillus paridis</name>
    <dbReference type="NCBI Taxonomy" id="2803862"/>
    <lineage>
        <taxon>Bacteria</taxon>
        <taxon>Bacillati</taxon>
        <taxon>Bacillota</taxon>
        <taxon>Bacilli</taxon>
        <taxon>Bacillales</taxon>
        <taxon>Bacillaceae</taxon>
        <taxon>Neobacillus</taxon>
    </lineage>
</organism>
<evidence type="ECO:0000313" key="7">
    <source>
        <dbReference type="EMBL" id="MBL4953112.1"/>
    </source>
</evidence>
<dbReference type="Pfam" id="PF01869">
    <property type="entry name" value="BcrAD_BadFG"/>
    <property type="match status" value="2"/>
</dbReference>
<dbReference type="Gene3D" id="3.30.420.40">
    <property type="match status" value="4"/>
</dbReference>
<dbReference type="InterPro" id="IPR008275">
    <property type="entry name" value="CoA_E_activase_dom"/>
</dbReference>
<evidence type="ECO:0000256" key="4">
    <source>
        <dbReference type="ARBA" id="ARBA00023014"/>
    </source>
</evidence>
<protein>
    <submittedName>
        <fullName evidence="7">2-hydroxyacyl-CoA dehydratase</fullName>
    </submittedName>
</protein>
<dbReference type="RefSeq" id="WP_202654382.1">
    <property type="nucleotide sequence ID" value="NZ_JAESWB010000171.1"/>
</dbReference>
<feature type="domain" description="ATPase BadF/BadG/BcrA/BcrD type" evidence="5">
    <location>
        <begin position="5"/>
        <end position="254"/>
    </location>
</feature>
<accession>A0ABS1TPD7</accession>
<dbReference type="InterPro" id="IPR018709">
    <property type="entry name" value="CoA_activase_DUF2229"/>
</dbReference>
<comment type="caution">
    <text evidence="7">The sequence shown here is derived from an EMBL/GenBank/DDBJ whole genome shotgun (WGS) entry which is preliminary data.</text>
</comment>
<dbReference type="InterPro" id="IPR043129">
    <property type="entry name" value="ATPase_NBD"/>
</dbReference>
<proteinExistence type="predicted"/>
<evidence type="ECO:0000313" key="8">
    <source>
        <dbReference type="Proteomes" id="UP000623967"/>
    </source>
</evidence>
<dbReference type="PANTHER" id="PTHR32329">
    <property type="entry name" value="BIFUNCTIONAL PROTEIN [INCLUDES 2-HYDROXYACYL-COA DEHYDRATASE (N-TER) AND ITS ACTIVATOR DOMAIN (C_TERM)-RELATED"/>
    <property type="match status" value="1"/>
</dbReference>
<dbReference type="InterPro" id="IPR002731">
    <property type="entry name" value="ATPase_BadF"/>
</dbReference>
<keyword evidence="4" id="KW-0411">Iron-sulfur</keyword>
<keyword evidence="3" id="KW-0408">Iron</keyword>
<evidence type="ECO:0000256" key="1">
    <source>
        <dbReference type="ARBA" id="ARBA00001966"/>
    </source>
</evidence>
<sequence>MELKVGLDVGSTTAKLVALNNQNEIVFKFYQRHFSDIKTTTLRLLRLVSERFPYAKLKMNASGSSGLGLCEPLGIPFIQEVVACTEAVKSTENDIDVIIELGGEDAKIIYLTNGIEQRMNAACAGGTGAFIDQIATLLNTDAAGLNELAKGAEKIYPIASRCGVFAKTDIQPLINEGARKEDIAASVFQAVVNQTIAGLANGRPIRGNVAFLGGPLTFLSELRKSFIHTLKLTGEHILYSQDGHYYVAIGAALESNNNESIEVDKLIQILANMDQAVNVDQSKRLEPLFRSKADYEAFKSRHSLAKVKQSPLSAYSGHAFLGIDAGSTTTKMVLTGETDEVLFRFYEKNKGNPIGTVREGLTALYQALPVDVKIVRSTVTGYGEKLIQAAFRIDDGEIETVAHYTAAKQFQPDVDFIIDIGGQDMKCIKIKNGVIDQILLNEACSSGCGSFLESFAETLEKSVQEFSEMALMAEAPADLGSRCTVFMNSKVKQLQKEGASIPDISAGLAHSIISNAIYKVIKLKSAEQLGNHVVVQGGTFLNDAVLRSFEKITGKQVIRPDMAGLMGAYGCALIAKERWDGQSVSSLLPVEQLGNFTLQTFHRRCGKCENNCPITVNKFSDKRSFITGNRCERGAGKQKQKSPYPNLVEEKLDKVFNRVCLEGDEAERGKIGLPRVLNMFDNYPFWHRFFTELSFEVVLSDPSSKAIFEKGIETIPSESVCYPAKLSHGHILNLIEKGVKTIFYPSVVFEKRENQAQQNHYNCPIVASYPEVIRVNLEKVFIDNQVTYLNPFLTIDHPAALLKNLSECFQDIPKVELKRALKKAQAEKEAYTEWLHRRGEEVIAQLRKEQRKGIVFSGHPYHIDPAINHGIPGEINKLGFAVLTEDAIVQLAPEDLEVDVVNQWTYHSRLYQAADVVKKEPCLELLQVTSFGCGLDAITTDAVQEILEESNQLYTWIKMDEVSNLGAARIRLRSLNAAIEERENHPELQHKQNTAKIRPPKFAKGDKKRYTILAPQLLPSHFDLFAKAFALDGYDLKILQDVKDADVEVGLRYVNNDACYPAVITIGQLVGALKNGEYDLDRTAVIMSQTGGGCRATNYFALLKKALRNAGMPQVPVISLNGGGMEKKNQPGFKISPTLAKSMVIAACLGDLLMRLKLTVRPYEKVTGSTEKVYQKWLESSKQLLEAFSMRAYKKVINEIIADFSEIEMIPERKPRVGIVGEILVKFHPYANNQLIETIEKEGGEAVVPDFIDFFLYGLYNRKYKVEHFGKSKLNIAIGTVAIQLIEYYRSPIREALLASERFEAPLKISEVAEKASRFLSIGNQMGEGWLLPGEMVELMDSGVDNVVCVQPFGCLPNHVIGRGMFNGIKKEYPNANIISIDYDSSISKVNQVNRIKLMINIAKNKLKQENDLIMKS</sequence>
<feature type="domain" description="ATPase BadF/BadG/BcrA/BcrD type" evidence="5">
    <location>
        <begin position="321"/>
        <end position="575"/>
    </location>
</feature>
<keyword evidence="8" id="KW-1185">Reference proteome</keyword>
<gene>
    <name evidence="7" type="ORF">JK635_12930</name>
</gene>
<evidence type="ECO:0000259" key="6">
    <source>
        <dbReference type="Pfam" id="PF09989"/>
    </source>
</evidence>
<keyword evidence="2" id="KW-0479">Metal-binding</keyword>
<comment type="cofactor">
    <cofactor evidence="1">
        <name>[4Fe-4S] cluster</name>
        <dbReference type="ChEBI" id="CHEBI:49883"/>
    </cofactor>
</comment>
<dbReference type="EMBL" id="JAESWB010000171">
    <property type="protein sequence ID" value="MBL4953112.1"/>
    <property type="molecule type" value="Genomic_DNA"/>
</dbReference>
<feature type="domain" description="DUF2229" evidence="6">
    <location>
        <begin position="670"/>
        <end position="888"/>
    </location>
</feature>
<dbReference type="NCBIfam" id="TIGR00241">
    <property type="entry name" value="CoA_E_activ"/>
    <property type="match status" value="1"/>
</dbReference>
<evidence type="ECO:0000256" key="3">
    <source>
        <dbReference type="ARBA" id="ARBA00023004"/>
    </source>
</evidence>
<evidence type="ECO:0000256" key="2">
    <source>
        <dbReference type="ARBA" id="ARBA00022723"/>
    </source>
</evidence>
<reference evidence="7 8" key="1">
    <citation type="submission" date="2021-01" db="EMBL/GenBank/DDBJ databases">
        <title>Genome public.</title>
        <authorList>
            <person name="Liu C."/>
            <person name="Sun Q."/>
        </authorList>
    </citation>
    <scope>NUCLEOTIDE SEQUENCE [LARGE SCALE GENOMIC DNA]</scope>
    <source>
        <strain evidence="7 8">YIM B02564</strain>
    </source>
</reference>
<dbReference type="PANTHER" id="PTHR32329:SF4">
    <property type="entry name" value="ACTIVATOR OF 2-HYDROXYACYL-COA DEHYDRATASE"/>
    <property type="match status" value="1"/>
</dbReference>